<protein>
    <submittedName>
        <fullName evidence="4">Nitroreductase</fullName>
    </submittedName>
</protein>
<evidence type="ECO:0000256" key="1">
    <source>
        <dbReference type="ARBA" id="ARBA00007118"/>
    </source>
</evidence>
<dbReference type="SUPFAM" id="SSF55469">
    <property type="entry name" value="FMN-dependent nitroreductase-like"/>
    <property type="match status" value="1"/>
</dbReference>
<proteinExistence type="inferred from homology"/>
<dbReference type="Pfam" id="PF00881">
    <property type="entry name" value="Nitroreductase"/>
    <property type="match status" value="1"/>
</dbReference>
<dbReference type="AlphaFoldDB" id="A0A2G3PGC2"/>
<evidence type="ECO:0000313" key="4">
    <source>
        <dbReference type="EMBL" id="PHV64857.1"/>
    </source>
</evidence>
<evidence type="ECO:0000259" key="3">
    <source>
        <dbReference type="Pfam" id="PF00881"/>
    </source>
</evidence>
<evidence type="ECO:0000313" key="5">
    <source>
        <dbReference type="Proteomes" id="UP000225108"/>
    </source>
</evidence>
<comment type="similarity">
    <text evidence="1">Belongs to the nitroreductase family.</text>
</comment>
<dbReference type="PANTHER" id="PTHR43673:SF10">
    <property type="entry name" value="NADH DEHYDROGENASE_NAD(P)H NITROREDUCTASE XCC3605-RELATED"/>
    <property type="match status" value="1"/>
</dbReference>
<feature type="domain" description="Nitroreductase" evidence="3">
    <location>
        <begin position="18"/>
        <end position="195"/>
    </location>
</feature>
<dbReference type="InterPro" id="IPR000415">
    <property type="entry name" value="Nitroreductase-like"/>
</dbReference>
<gene>
    <name evidence="4" type="ORF">CSW57_21540</name>
</gene>
<name>A0A2G3PGC2_WILMA</name>
<dbReference type="PANTHER" id="PTHR43673">
    <property type="entry name" value="NAD(P)H NITROREDUCTASE YDGI-RELATED"/>
    <property type="match status" value="1"/>
</dbReference>
<accession>A0A2G3PGC2</accession>
<organism evidence="4 5">
    <name type="scientific">Williamsia marianensis</name>
    <dbReference type="NCBI Taxonomy" id="85044"/>
    <lineage>
        <taxon>Bacteria</taxon>
        <taxon>Bacillati</taxon>
        <taxon>Actinomycetota</taxon>
        <taxon>Actinomycetes</taxon>
        <taxon>Mycobacteriales</taxon>
        <taxon>Nocardiaceae</taxon>
        <taxon>Williamsia</taxon>
    </lineage>
</organism>
<dbReference type="InterPro" id="IPR029479">
    <property type="entry name" value="Nitroreductase"/>
</dbReference>
<dbReference type="CDD" id="cd02062">
    <property type="entry name" value="Nitro_FMN_reductase"/>
    <property type="match status" value="1"/>
</dbReference>
<evidence type="ECO:0000256" key="2">
    <source>
        <dbReference type="ARBA" id="ARBA00023002"/>
    </source>
</evidence>
<dbReference type="Proteomes" id="UP000225108">
    <property type="component" value="Unassembled WGS sequence"/>
</dbReference>
<sequence>MTGSTDVDIDATDHLLKTTRAVRRRLDLERPVEREVLLECVSIAQQAPTGSNQQGWSFVIVTDAEKRRRIAELYRDGVGEMFTTMAAEAKKLGDDTTARIYSDADYLADILDRIPAHVIPCIQGRIPESTDPFAGPITTSMFGSILPAAWSFQLALRSRGLGSAWTTAHLMREREVADLLGIPDDVTQAALFPVAYYTGETFSPAKRPPPQTITHWDGWSG</sequence>
<dbReference type="EMBL" id="PEBD01000011">
    <property type="protein sequence ID" value="PHV64857.1"/>
    <property type="molecule type" value="Genomic_DNA"/>
</dbReference>
<dbReference type="GO" id="GO:0016491">
    <property type="term" value="F:oxidoreductase activity"/>
    <property type="evidence" value="ECO:0007669"/>
    <property type="project" value="UniProtKB-KW"/>
</dbReference>
<dbReference type="Gene3D" id="3.40.109.10">
    <property type="entry name" value="NADH Oxidase"/>
    <property type="match status" value="1"/>
</dbReference>
<dbReference type="RefSeq" id="WP_099384703.1">
    <property type="nucleotide sequence ID" value="NZ_PEBD01000011.1"/>
</dbReference>
<reference evidence="4 5" key="1">
    <citation type="submission" date="2017-10" db="EMBL/GenBank/DDBJ databases">
        <title>The draft genome sequence of Williamsia sp. BULT 1.1 isolated from the semi-arid grassland soils from South Africa.</title>
        <authorList>
            <person name="Kabwe M.H."/>
            <person name="Govender N."/>
            <person name="Mutseka Lunga P."/>
            <person name="Vikram S."/>
            <person name="Makhalanyane T.P."/>
        </authorList>
    </citation>
    <scope>NUCLEOTIDE SEQUENCE [LARGE SCALE GENOMIC DNA]</scope>
    <source>
        <strain evidence="4 5">BULT 1.1</strain>
    </source>
</reference>
<comment type="caution">
    <text evidence="4">The sequence shown here is derived from an EMBL/GenBank/DDBJ whole genome shotgun (WGS) entry which is preliminary data.</text>
</comment>
<keyword evidence="2" id="KW-0560">Oxidoreductase</keyword>